<dbReference type="RefSeq" id="WP_196220550.1">
    <property type="nucleotide sequence ID" value="NZ_BAAAEA010000002.1"/>
</dbReference>
<sequence length="246" mass="25754">MSKLRLDQFLAENGHFETRARARDAILRGTVSVNGTVIEKPAHKVPVGAQIAVSDPAANYVSRAALKLIGGLSVFNVDPSGKVCLDIGASTGGFTQVLLERSAAKIHAIDVGHDQLHHSLRDHPLVVAQDGLNARELTQENLGGDAPALLVSDVSFISLKLALPPALGLAAPGAEGVFLVKPQFEAGKDKIGKGGLVDEVTATDTAEDLRLWLDQQPGWTAGGLVPSPVKGGDGNAEWLLYGKKAV</sequence>
<dbReference type="PANTHER" id="PTHR32319:SF0">
    <property type="entry name" value="BACTERIAL HEMOLYSIN-LIKE PROTEIN"/>
    <property type="match status" value="1"/>
</dbReference>
<dbReference type="Proteomes" id="UP001157914">
    <property type="component" value="Unassembled WGS sequence"/>
</dbReference>
<keyword evidence="6" id="KW-1185">Reference proteome</keyword>
<dbReference type="InterPro" id="IPR029063">
    <property type="entry name" value="SAM-dependent_MTases_sf"/>
</dbReference>
<dbReference type="CDD" id="cd02440">
    <property type="entry name" value="AdoMet_MTases"/>
    <property type="match status" value="1"/>
</dbReference>
<evidence type="ECO:0000313" key="6">
    <source>
        <dbReference type="Proteomes" id="UP001157914"/>
    </source>
</evidence>
<dbReference type="SUPFAM" id="SSF53335">
    <property type="entry name" value="S-adenosyl-L-methionine-dependent methyltransferases"/>
    <property type="match status" value="1"/>
</dbReference>
<reference evidence="5 6" key="1">
    <citation type="submission" date="2017-05" db="EMBL/GenBank/DDBJ databases">
        <authorList>
            <person name="Varghese N."/>
            <person name="Submissions S."/>
        </authorList>
    </citation>
    <scope>NUCLEOTIDE SEQUENCE [LARGE SCALE GENOMIC DNA]</scope>
    <source>
        <strain evidence="5 6">DSM 15949</strain>
    </source>
</reference>
<dbReference type="PROSITE" id="PS50889">
    <property type="entry name" value="S4"/>
    <property type="match status" value="1"/>
</dbReference>
<evidence type="ECO:0000259" key="4">
    <source>
        <dbReference type="SMART" id="SM00363"/>
    </source>
</evidence>
<name>A0ABY1P7F1_9HYPH</name>
<feature type="domain" description="RNA-binding S4" evidence="4">
    <location>
        <begin position="4"/>
        <end position="69"/>
    </location>
</feature>
<evidence type="ECO:0000256" key="3">
    <source>
        <dbReference type="PROSITE-ProRule" id="PRU00182"/>
    </source>
</evidence>
<dbReference type="InterPro" id="IPR002877">
    <property type="entry name" value="RNA_MeTrfase_FtsJ_dom"/>
</dbReference>
<dbReference type="SMART" id="SM00363">
    <property type="entry name" value="S4"/>
    <property type="match status" value="1"/>
</dbReference>
<dbReference type="Pfam" id="PF01479">
    <property type="entry name" value="S4"/>
    <property type="match status" value="1"/>
</dbReference>
<dbReference type="Gene3D" id="3.10.290.10">
    <property type="entry name" value="RNA-binding S4 domain"/>
    <property type="match status" value="1"/>
</dbReference>
<dbReference type="InterPro" id="IPR047048">
    <property type="entry name" value="TlyA"/>
</dbReference>
<dbReference type="CDD" id="cd00165">
    <property type="entry name" value="S4"/>
    <property type="match status" value="1"/>
</dbReference>
<dbReference type="InterPro" id="IPR002942">
    <property type="entry name" value="S4_RNA-bd"/>
</dbReference>
<keyword evidence="1 3" id="KW-0694">RNA-binding</keyword>
<dbReference type="InterPro" id="IPR036986">
    <property type="entry name" value="S4_RNA-bd_sf"/>
</dbReference>
<accession>A0ABY1P7F1</accession>
<gene>
    <name evidence="5" type="ORF">SAMN06265374_2625</name>
</gene>
<dbReference type="EMBL" id="FXTT01000003">
    <property type="protein sequence ID" value="SMP25868.1"/>
    <property type="molecule type" value="Genomic_DNA"/>
</dbReference>
<dbReference type="InterPro" id="IPR004538">
    <property type="entry name" value="Hemolysin_A/TlyA"/>
</dbReference>
<dbReference type="SUPFAM" id="SSF55174">
    <property type="entry name" value="Alpha-L RNA-binding motif"/>
    <property type="match status" value="1"/>
</dbReference>
<evidence type="ECO:0000256" key="1">
    <source>
        <dbReference type="ARBA" id="ARBA00022884"/>
    </source>
</evidence>
<dbReference type="Pfam" id="PF01728">
    <property type="entry name" value="FtsJ"/>
    <property type="match status" value="1"/>
</dbReference>
<comment type="caution">
    <text evidence="5">The sequence shown here is derived from an EMBL/GenBank/DDBJ whole genome shotgun (WGS) entry which is preliminary data.</text>
</comment>
<dbReference type="PANTHER" id="PTHR32319">
    <property type="entry name" value="BACTERIAL HEMOLYSIN-LIKE PROTEIN"/>
    <property type="match status" value="1"/>
</dbReference>
<dbReference type="Gene3D" id="3.40.50.150">
    <property type="entry name" value="Vaccinia Virus protein VP39"/>
    <property type="match status" value="1"/>
</dbReference>
<protein>
    <submittedName>
        <fullName evidence="5">23S rRNA (Cytidine1920-2'-O)/16S rRNA (Cytidine1409-2'-O)-methyltransferase</fullName>
    </submittedName>
</protein>
<evidence type="ECO:0000256" key="2">
    <source>
        <dbReference type="ARBA" id="ARBA00029460"/>
    </source>
</evidence>
<comment type="similarity">
    <text evidence="2">Belongs to the TlyA family.</text>
</comment>
<evidence type="ECO:0000313" key="5">
    <source>
        <dbReference type="EMBL" id="SMP25868.1"/>
    </source>
</evidence>
<dbReference type="PIRSF" id="PIRSF005578">
    <property type="entry name" value="TlyA"/>
    <property type="match status" value="1"/>
</dbReference>
<proteinExistence type="inferred from homology"/>
<organism evidence="5 6">
    <name type="scientific">Roseibium denhamense</name>
    <dbReference type="NCBI Taxonomy" id="76305"/>
    <lineage>
        <taxon>Bacteria</taxon>
        <taxon>Pseudomonadati</taxon>
        <taxon>Pseudomonadota</taxon>
        <taxon>Alphaproteobacteria</taxon>
        <taxon>Hyphomicrobiales</taxon>
        <taxon>Stappiaceae</taxon>
        <taxon>Roseibium</taxon>
    </lineage>
</organism>